<sequence length="240" mass="26460">MVHPPVFISSDLLAIYTNIQRLLHRPYTFPEIFHLYAIKPAPTPNTNPLEYTPQNPTAPDSAVPQPISVAALNAALPTKNLDLALDIIATTSAAPAQRRAKLLKKALPPAVVIGAFPAVLFIGASQFAMTQSVLPTSTALTVLFGGMLTYFGATGTLAYVTITTVNDHMVRVTWAQGVPLWERWVREEERAAVDRIVCAWGFKEEERWGEEEGAMWEELKEWAGSRAMIVDRTELMAGMQ</sequence>
<keyword evidence="1" id="KW-1133">Transmembrane helix</keyword>
<reference evidence="4" key="3">
    <citation type="submission" date="2025-04" db="UniProtKB">
        <authorList>
            <consortium name="RefSeq"/>
        </authorList>
    </citation>
    <scope>IDENTIFICATION</scope>
    <source>
        <strain evidence="4">CBS 781.70</strain>
    </source>
</reference>
<keyword evidence="1" id="KW-0472">Membrane</keyword>
<dbReference type="RefSeq" id="XP_033538741.1">
    <property type="nucleotide sequence ID" value="XM_033680493.1"/>
</dbReference>
<feature type="transmembrane region" description="Helical" evidence="1">
    <location>
        <begin position="106"/>
        <end position="128"/>
    </location>
</feature>
<proteinExistence type="predicted"/>
<reference evidence="2 4" key="1">
    <citation type="submission" date="2020-01" db="EMBL/GenBank/DDBJ databases">
        <authorList>
            <consortium name="DOE Joint Genome Institute"/>
            <person name="Haridas S."/>
            <person name="Albert R."/>
            <person name="Binder M."/>
            <person name="Bloem J."/>
            <person name="Labutti K."/>
            <person name="Salamov A."/>
            <person name="Andreopoulos B."/>
            <person name="Baker S.E."/>
            <person name="Barry K."/>
            <person name="Bills G."/>
            <person name="Bluhm B.H."/>
            <person name="Cannon C."/>
            <person name="Castanera R."/>
            <person name="Culley D.E."/>
            <person name="Daum C."/>
            <person name="Ezra D."/>
            <person name="Gonzalez J.B."/>
            <person name="Henrissat B."/>
            <person name="Kuo A."/>
            <person name="Liang C."/>
            <person name="Lipzen A."/>
            <person name="Lutzoni F."/>
            <person name="Magnuson J."/>
            <person name="Mondo S."/>
            <person name="Nolan M."/>
            <person name="Ohm R."/>
            <person name="Pangilinan J."/>
            <person name="Park H.-J."/>
            <person name="Ramirez L."/>
            <person name="Alfaro M."/>
            <person name="Sun H."/>
            <person name="Tritt A."/>
            <person name="Yoshinaga Y."/>
            <person name="Zwiers L.-H."/>
            <person name="Turgeon B.G."/>
            <person name="Goodwin S.B."/>
            <person name="Spatafora J.W."/>
            <person name="Crous P.W."/>
            <person name="Grigoriev I.V."/>
        </authorList>
    </citation>
    <scope>NUCLEOTIDE SEQUENCE</scope>
    <source>
        <strain evidence="2 4">CBS 781.70</strain>
    </source>
</reference>
<evidence type="ECO:0000313" key="2">
    <source>
        <dbReference type="EMBL" id="KAF1817110.1"/>
    </source>
</evidence>
<organism evidence="2">
    <name type="scientific">Eremomyces bilateralis CBS 781.70</name>
    <dbReference type="NCBI Taxonomy" id="1392243"/>
    <lineage>
        <taxon>Eukaryota</taxon>
        <taxon>Fungi</taxon>
        <taxon>Dikarya</taxon>
        <taxon>Ascomycota</taxon>
        <taxon>Pezizomycotina</taxon>
        <taxon>Dothideomycetes</taxon>
        <taxon>Dothideomycetes incertae sedis</taxon>
        <taxon>Eremomycetales</taxon>
        <taxon>Eremomycetaceae</taxon>
        <taxon>Eremomyces</taxon>
    </lineage>
</organism>
<reference evidence="4" key="2">
    <citation type="submission" date="2020-04" db="EMBL/GenBank/DDBJ databases">
        <authorList>
            <consortium name="NCBI Genome Project"/>
        </authorList>
    </citation>
    <scope>NUCLEOTIDE SEQUENCE</scope>
    <source>
        <strain evidence="4">CBS 781.70</strain>
    </source>
</reference>
<name>A0A6G1GGW6_9PEZI</name>
<feature type="transmembrane region" description="Helical" evidence="1">
    <location>
        <begin position="140"/>
        <end position="162"/>
    </location>
</feature>
<evidence type="ECO:0000313" key="3">
    <source>
        <dbReference type="Proteomes" id="UP000504638"/>
    </source>
</evidence>
<dbReference type="Proteomes" id="UP000504638">
    <property type="component" value="Unplaced"/>
</dbReference>
<accession>A0A6G1GGW6</accession>
<keyword evidence="3" id="KW-1185">Reference proteome</keyword>
<gene>
    <name evidence="2 4" type="ORF">P152DRAFT_463391</name>
</gene>
<keyword evidence="1" id="KW-0812">Transmembrane</keyword>
<dbReference type="OrthoDB" id="5360701at2759"/>
<protein>
    <submittedName>
        <fullName evidence="2 4">Uncharacterized protein</fullName>
    </submittedName>
</protein>
<evidence type="ECO:0000256" key="1">
    <source>
        <dbReference type="SAM" id="Phobius"/>
    </source>
</evidence>
<evidence type="ECO:0000313" key="4">
    <source>
        <dbReference type="RefSeq" id="XP_033538741.1"/>
    </source>
</evidence>
<dbReference type="AlphaFoldDB" id="A0A6G1GGW6"/>
<dbReference type="EMBL" id="ML975149">
    <property type="protein sequence ID" value="KAF1817110.1"/>
    <property type="molecule type" value="Genomic_DNA"/>
</dbReference>
<dbReference type="GeneID" id="54421063"/>